<proteinExistence type="predicted"/>
<feature type="region of interest" description="Disordered" evidence="1">
    <location>
        <begin position="34"/>
        <end position="175"/>
    </location>
</feature>
<organism evidence="2 3">
    <name type="scientific">Parathielavia hyrcaniae</name>
    <dbReference type="NCBI Taxonomy" id="113614"/>
    <lineage>
        <taxon>Eukaryota</taxon>
        <taxon>Fungi</taxon>
        <taxon>Dikarya</taxon>
        <taxon>Ascomycota</taxon>
        <taxon>Pezizomycotina</taxon>
        <taxon>Sordariomycetes</taxon>
        <taxon>Sordariomycetidae</taxon>
        <taxon>Sordariales</taxon>
        <taxon>Chaetomiaceae</taxon>
        <taxon>Parathielavia</taxon>
    </lineage>
</organism>
<sequence>VAAMSNLNLPPAIDRPDSRVSLARSDTTYHSFQDVELFESGVQNQPAAHKPTGRPRPASPSLKDHERGEMRRQDSGYESMAPRDSFSSRHWTSSSTSLPTCTRQRRTRPSTQRSPMSGPVARRPGHGRRSVSPQPQQPVTYFQFPHFTSSDPALVESSAATPTPTPPLPPQTTHYWTSDRTRRLEYAAIDAASKGVRGWVMRHVVPDCFVPENKRRIGFEDDRGSVLRHRLELDTDDGAEKAASGMRTSGWRGWFISFRRR</sequence>
<feature type="compositionally biased region" description="Low complexity" evidence="1">
    <location>
        <begin position="88"/>
        <end position="97"/>
    </location>
</feature>
<evidence type="ECO:0000256" key="1">
    <source>
        <dbReference type="SAM" id="MobiDB-lite"/>
    </source>
</evidence>
<evidence type="ECO:0000313" key="2">
    <source>
        <dbReference type="EMBL" id="KAK4099427.1"/>
    </source>
</evidence>
<feature type="compositionally biased region" description="Basic and acidic residues" evidence="1">
    <location>
        <begin position="62"/>
        <end position="75"/>
    </location>
</feature>
<keyword evidence="3" id="KW-1185">Reference proteome</keyword>
<dbReference type="Proteomes" id="UP001305647">
    <property type="component" value="Unassembled WGS sequence"/>
</dbReference>
<protein>
    <submittedName>
        <fullName evidence="2">Uncharacterized protein</fullName>
    </submittedName>
</protein>
<reference evidence="2" key="2">
    <citation type="submission" date="2023-05" db="EMBL/GenBank/DDBJ databases">
        <authorList>
            <consortium name="Lawrence Berkeley National Laboratory"/>
            <person name="Steindorff A."/>
            <person name="Hensen N."/>
            <person name="Bonometti L."/>
            <person name="Westerberg I."/>
            <person name="Brannstrom I.O."/>
            <person name="Guillou S."/>
            <person name="Cros-Aarteil S."/>
            <person name="Calhoun S."/>
            <person name="Haridas S."/>
            <person name="Kuo A."/>
            <person name="Mondo S."/>
            <person name="Pangilinan J."/>
            <person name="Riley R."/>
            <person name="Labutti K."/>
            <person name="Andreopoulos B."/>
            <person name="Lipzen A."/>
            <person name="Chen C."/>
            <person name="Yanf M."/>
            <person name="Daum C."/>
            <person name="Ng V."/>
            <person name="Clum A."/>
            <person name="Ohm R."/>
            <person name="Martin F."/>
            <person name="Silar P."/>
            <person name="Natvig D."/>
            <person name="Lalanne C."/>
            <person name="Gautier V."/>
            <person name="Ament-Velasquez S.L."/>
            <person name="Kruys A."/>
            <person name="Hutchinson M.I."/>
            <person name="Powell A.J."/>
            <person name="Barry K."/>
            <person name="Miller A.N."/>
            <person name="Grigoriev I.V."/>
            <person name="Debuchy R."/>
            <person name="Gladieux P."/>
            <person name="Thoren M.H."/>
            <person name="Johannesson H."/>
        </authorList>
    </citation>
    <scope>NUCLEOTIDE SEQUENCE</scope>
    <source>
        <strain evidence="2">CBS 757.83</strain>
    </source>
</reference>
<gene>
    <name evidence="2" type="ORF">N658DRAFT_429897</name>
</gene>
<reference evidence="2" key="1">
    <citation type="journal article" date="2023" name="Mol. Phylogenet. Evol.">
        <title>Genome-scale phylogeny and comparative genomics of the fungal order Sordariales.</title>
        <authorList>
            <person name="Hensen N."/>
            <person name="Bonometti L."/>
            <person name="Westerberg I."/>
            <person name="Brannstrom I.O."/>
            <person name="Guillou S."/>
            <person name="Cros-Aarteil S."/>
            <person name="Calhoun S."/>
            <person name="Haridas S."/>
            <person name="Kuo A."/>
            <person name="Mondo S."/>
            <person name="Pangilinan J."/>
            <person name="Riley R."/>
            <person name="LaButti K."/>
            <person name="Andreopoulos B."/>
            <person name="Lipzen A."/>
            <person name="Chen C."/>
            <person name="Yan M."/>
            <person name="Daum C."/>
            <person name="Ng V."/>
            <person name="Clum A."/>
            <person name="Steindorff A."/>
            <person name="Ohm R.A."/>
            <person name="Martin F."/>
            <person name="Silar P."/>
            <person name="Natvig D.O."/>
            <person name="Lalanne C."/>
            <person name="Gautier V."/>
            <person name="Ament-Velasquez S.L."/>
            <person name="Kruys A."/>
            <person name="Hutchinson M.I."/>
            <person name="Powell A.J."/>
            <person name="Barry K."/>
            <person name="Miller A.N."/>
            <person name="Grigoriev I.V."/>
            <person name="Debuchy R."/>
            <person name="Gladieux P."/>
            <person name="Hiltunen Thoren M."/>
            <person name="Johannesson H."/>
        </authorList>
    </citation>
    <scope>NUCLEOTIDE SEQUENCE</scope>
    <source>
        <strain evidence="2">CBS 757.83</strain>
    </source>
</reference>
<name>A0AAN6Q1S9_9PEZI</name>
<dbReference type="AlphaFoldDB" id="A0AAN6Q1S9"/>
<feature type="non-terminal residue" evidence="2">
    <location>
        <position position="1"/>
    </location>
</feature>
<feature type="compositionally biased region" description="Polar residues" evidence="1">
    <location>
        <begin position="131"/>
        <end position="151"/>
    </location>
</feature>
<dbReference type="EMBL" id="MU863649">
    <property type="protein sequence ID" value="KAK4099427.1"/>
    <property type="molecule type" value="Genomic_DNA"/>
</dbReference>
<accession>A0AAN6Q1S9</accession>
<comment type="caution">
    <text evidence="2">The sequence shown here is derived from an EMBL/GenBank/DDBJ whole genome shotgun (WGS) entry which is preliminary data.</text>
</comment>
<feature type="region of interest" description="Disordered" evidence="1">
    <location>
        <begin position="1"/>
        <end position="20"/>
    </location>
</feature>
<evidence type="ECO:0000313" key="3">
    <source>
        <dbReference type="Proteomes" id="UP001305647"/>
    </source>
</evidence>